<dbReference type="InterPro" id="IPR019863">
    <property type="entry name" value="Motility-assoc_ABC-rel_GldG"/>
</dbReference>
<evidence type="ECO:0000313" key="5">
    <source>
        <dbReference type="Proteomes" id="UP000248584"/>
    </source>
</evidence>
<feature type="domain" description="DUF7088" evidence="3">
    <location>
        <begin position="33"/>
        <end position="141"/>
    </location>
</feature>
<feature type="domain" description="ABC-type uncharacterised transport system" evidence="2">
    <location>
        <begin position="189"/>
        <end position="500"/>
    </location>
</feature>
<name>A0ABX5PWR8_9FLAO</name>
<accession>A0ABX5PWR8</accession>
<feature type="transmembrane region" description="Helical" evidence="1">
    <location>
        <begin position="536"/>
        <end position="558"/>
    </location>
</feature>
<evidence type="ECO:0000313" key="4">
    <source>
        <dbReference type="EMBL" id="PZX39643.1"/>
    </source>
</evidence>
<sequence>MKKTYTSFILVLIVLIIVNIAARSIYKRFDLTKDNRYTVSADTEKILKQAYKPIVIDVFLDGELPSEFRKLKLETGQFLEELAALHPNLKYDFLNPIEDATPAETEQITAQLLSNGVKGAVATIQEGGKSTNVTVFPYALILYDGKTTAVPLLKTVARATAEERVNSSIQQLEYQFADGLRKASLEKDKTVAFLRDSDELSDVRIGDFIGSVNEYYNTRPFGIEFLTTNDTIAPQQVLEVMNKFDLIIDPKPTAPYSETKKYLLDQYLMQGGKMLLAVDPIVMENDSLSNEQRKAYPLPRKLNLDDMLFRYGLRLNNGLVKDLKHAPLALATGQGRNTQYEAYAWPYYPISKTSKDTSATAQFITKNLEDVKFEYTGSIDTLKNGIRKTILLSTSDKAKELTLPTVVSLNEIGKEVVIESYNKSNLPLAVLAEGSFTSAYKNRVKPVDLNNPTDEGKEAAIVLIADGDVLKNQVLRGEPQELGFDIRTGQLYGNKEFLMNTINYLLDDTGLIKLRNKDIQVPFLDSKKVIDEKFKWQFINTVLPLLIVAGFGFVFMWLRKRKYQA</sequence>
<proteinExistence type="predicted"/>
<protein>
    <submittedName>
        <fullName evidence="4">Gliding-associated putative ABC transporter substrate-binding component GldG</fullName>
    </submittedName>
</protein>
<comment type="caution">
    <text evidence="4">The sequence shown here is derived from an EMBL/GenBank/DDBJ whole genome shotgun (WGS) entry which is preliminary data.</text>
</comment>
<keyword evidence="1" id="KW-0472">Membrane</keyword>
<evidence type="ECO:0000256" key="1">
    <source>
        <dbReference type="SAM" id="Phobius"/>
    </source>
</evidence>
<dbReference type="InterPro" id="IPR055396">
    <property type="entry name" value="DUF7088"/>
</dbReference>
<evidence type="ECO:0000259" key="2">
    <source>
        <dbReference type="Pfam" id="PF09822"/>
    </source>
</evidence>
<keyword evidence="1" id="KW-0812">Transmembrane</keyword>
<reference evidence="4 5" key="1">
    <citation type="submission" date="2018-06" db="EMBL/GenBank/DDBJ databases">
        <title>Genomic Encyclopedia of Archaeal and Bacterial Type Strains, Phase II (KMG-II): from individual species to whole genera.</title>
        <authorList>
            <person name="Goeker M."/>
        </authorList>
    </citation>
    <scope>NUCLEOTIDE SEQUENCE [LARGE SCALE GENOMIC DNA]</scope>
    <source>
        <strain evidence="4 5">DSM 17205</strain>
    </source>
</reference>
<dbReference type="InterPro" id="IPR019196">
    <property type="entry name" value="ABC_transp_unknown"/>
</dbReference>
<keyword evidence="1" id="KW-1133">Transmembrane helix</keyword>
<dbReference type="NCBIfam" id="TIGR03521">
    <property type="entry name" value="GldG"/>
    <property type="match status" value="1"/>
</dbReference>
<dbReference type="RefSeq" id="WP_015363322.1">
    <property type="nucleotide sequence ID" value="NZ_QKZR01000003.1"/>
</dbReference>
<gene>
    <name evidence="4" type="ORF">LX97_01997</name>
</gene>
<organism evidence="4 5">
    <name type="scientific">Nonlabens dokdonensis</name>
    <dbReference type="NCBI Taxonomy" id="328515"/>
    <lineage>
        <taxon>Bacteria</taxon>
        <taxon>Pseudomonadati</taxon>
        <taxon>Bacteroidota</taxon>
        <taxon>Flavobacteriia</taxon>
        <taxon>Flavobacteriales</taxon>
        <taxon>Flavobacteriaceae</taxon>
        <taxon>Nonlabens</taxon>
    </lineage>
</organism>
<dbReference type="Pfam" id="PF23357">
    <property type="entry name" value="DUF7088"/>
    <property type="match status" value="1"/>
</dbReference>
<dbReference type="Pfam" id="PF09822">
    <property type="entry name" value="ABC_transp_aux"/>
    <property type="match status" value="1"/>
</dbReference>
<evidence type="ECO:0000259" key="3">
    <source>
        <dbReference type="Pfam" id="PF23357"/>
    </source>
</evidence>
<dbReference type="EMBL" id="QKZR01000003">
    <property type="protein sequence ID" value="PZX39643.1"/>
    <property type="molecule type" value="Genomic_DNA"/>
</dbReference>
<keyword evidence="5" id="KW-1185">Reference proteome</keyword>
<dbReference type="Proteomes" id="UP000248584">
    <property type="component" value="Unassembled WGS sequence"/>
</dbReference>